<dbReference type="PROSITE" id="PS51257">
    <property type="entry name" value="PROKAR_LIPOPROTEIN"/>
    <property type="match status" value="1"/>
</dbReference>
<organism evidence="2 3">
    <name type="scientific">endosymbiont of Galathealinum brachiosum</name>
    <dbReference type="NCBI Taxonomy" id="2200906"/>
    <lineage>
        <taxon>Bacteria</taxon>
        <taxon>Pseudomonadati</taxon>
        <taxon>Pseudomonadota</taxon>
        <taxon>Gammaproteobacteria</taxon>
        <taxon>sulfur-oxidizing symbionts</taxon>
    </lineage>
</organism>
<proteinExistence type="predicted"/>
<comment type="caution">
    <text evidence="2">The sequence shown here is derived from an EMBL/GenBank/DDBJ whole genome shotgun (WGS) entry which is preliminary data.</text>
</comment>
<evidence type="ECO:0000313" key="2">
    <source>
        <dbReference type="EMBL" id="RDH80675.1"/>
    </source>
</evidence>
<dbReference type="AlphaFoldDB" id="A0A370D6M2"/>
<name>A0A370D6M2_9GAMM</name>
<sequence>MKLYSIIFVLLLSSCAIFIQEHELPAINAIEIHDNPRAGDFAILEDRANGFKSTWHVDKVDGDRIHVSFIWEFKSEHFSKKSHYLMTTTRKGKVLSARFKYSDKDIKKQPVATINGSNSRMNYERKPVPTSIVATTPAGKFDIDKISSFELFSDIGGIARSENNFIMELSNDVPFNVVKMYVTNTINKGAVFTTLESFESLLILTAAQNPVDAYSRAIESVMNKNDDNTLEIEYSLTSFGRGK</sequence>
<keyword evidence="1" id="KW-0732">Signal</keyword>
<gene>
    <name evidence="2" type="ORF">DIZ80_16735</name>
</gene>
<keyword evidence="3" id="KW-1185">Reference proteome</keyword>
<feature type="chain" id="PRO_5016613170" evidence="1">
    <location>
        <begin position="20"/>
        <end position="243"/>
    </location>
</feature>
<accession>A0A370D6M2</accession>
<protein>
    <submittedName>
        <fullName evidence="2">Uncharacterized protein</fullName>
    </submittedName>
</protein>
<reference evidence="2 3" key="1">
    <citation type="journal article" date="2018" name="ISME J.">
        <title>Endosymbiont genomes yield clues of tubeworm success.</title>
        <authorList>
            <person name="Li Y."/>
            <person name="Liles M.R."/>
            <person name="Halanych K.M."/>
        </authorList>
    </citation>
    <scope>NUCLEOTIDE SEQUENCE [LARGE SCALE GENOMIC DNA]</scope>
    <source>
        <strain evidence="2">A1464</strain>
    </source>
</reference>
<evidence type="ECO:0000256" key="1">
    <source>
        <dbReference type="SAM" id="SignalP"/>
    </source>
</evidence>
<dbReference type="EMBL" id="QFXC01000014">
    <property type="protein sequence ID" value="RDH80675.1"/>
    <property type="molecule type" value="Genomic_DNA"/>
</dbReference>
<dbReference type="Proteomes" id="UP000254266">
    <property type="component" value="Unassembled WGS sequence"/>
</dbReference>
<evidence type="ECO:0000313" key="3">
    <source>
        <dbReference type="Proteomes" id="UP000254266"/>
    </source>
</evidence>
<feature type="signal peptide" evidence="1">
    <location>
        <begin position="1"/>
        <end position="19"/>
    </location>
</feature>